<reference evidence="3" key="1">
    <citation type="journal article" date="2019" name="IScience">
        <title>Narwhal Genome Reveals Long-Term Low Genetic Diversity despite Current Large Abundance Size.</title>
        <authorList>
            <person name="Westbury M.V."/>
            <person name="Petersen B."/>
            <person name="Garde E."/>
            <person name="Heide-Jorgensen M.P."/>
            <person name="Lorenzen E.D."/>
        </authorList>
    </citation>
    <scope>NUCLEOTIDE SEQUENCE [LARGE SCALE GENOMIC DNA]</scope>
</reference>
<dbReference type="AlphaFoldDB" id="A0A4U1F2E8"/>
<comment type="caution">
    <text evidence="2">The sequence shown here is derived from an EMBL/GenBank/DDBJ whole genome shotgun (WGS) entry which is preliminary data.</text>
</comment>
<evidence type="ECO:0000256" key="1">
    <source>
        <dbReference type="SAM" id="MobiDB-lite"/>
    </source>
</evidence>
<accession>A0A4U1F2E8</accession>
<name>A0A4U1F2E8_MONMO</name>
<organism evidence="2 3">
    <name type="scientific">Monodon monoceros</name>
    <name type="common">Narwhal</name>
    <name type="synonym">Ceratodon monodon</name>
    <dbReference type="NCBI Taxonomy" id="40151"/>
    <lineage>
        <taxon>Eukaryota</taxon>
        <taxon>Metazoa</taxon>
        <taxon>Chordata</taxon>
        <taxon>Craniata</taxon>
        <taxon>Vertebrata</taxon>
        <taxon>Euteleostomi</taxon>
        <taxon>Mammalia</taxon>
        <taxon>Eutheria</taxon>
        <taxon>Laurasiatheria</taxon>
        <taxon>Artiodactyla</taxon>
        <taxon>Whippomorpha</taxon>
        <taxon>Cetacea</taxon>
        <taxon>Odontoceti</taxon>
        <taxon>Monodontidae</taxon>
        <taxon>Monodon</taxon>
    </lineage>
</organism>
<feature type="region of interest" description="Disordered" evidence="1">
    <location>
        <begin position="101"/>
        <end position="122"/>
    </location>
</feature>
<evidence type="ECO:0000313" key="3">
    <source>
        <dbReference type="Proteomes" id="UP000308365"/>
    </source>
</evidence>
<gene>
    <name evidence="2" type="ORF">EI555_011241</name>
</gene>
<proteinExistence type="predicted"/>
<evidence type="ECO:0000313" key="2">
    <source>
        <dbReference type="EMBL" id="TKC43449.1"/>
    </source>
</evidence>
<sequence length="181" mass="19718">MRSGTYALRDVLAPADPHPLGSLTFDIDGLHGTVTFSSQFDPGNKTCFKLDRLGSKSHQGSYPVEQFCSLFPLKHIMTPTCYHILFHKQFIPLHNIQRRQASSGSWPPSVEPGPGSDSSPLALALVPEAGTPHAWSSTAPTITPSFASGWWSRCSGFYAENLQKPRLSGSSGVRYFPGTQL</sequence>
<dbReference type="Proteomes" id="UP000308365">
    <property type="component" value="Unassembled WGS sequence"/>
</dbReference>
<protein>
    <submittedName>
        <fullName evidence="2">Uncharacterized protein</fullName>
    </submittedName>
</protein>
<dbReference type="EMBL" id="RWIC01000468">
    <property type="protein sequence ID" value="TKC43449.1"/>
    <property type="molecule type" value="Genomic_DNA"/>
</dbReference>